<feature type="region of interest" description="Disordered" evidence="4">
    <location>
        <begin position="355"/>
        <end position="384"/>
    </location>
</feature>
<evidence type="ECO:0000256" key="3">
    <source>
        <dbReference type="ARBA" id="ARBA00023014"/>
    </source>
</evidence>
<dbReference type="InterPro" id="IPR006657">
    <property type="entry name" value="MoPterin_dinucl-bd_dom"/>
</dbReference>
<dbReference type="PANTHER" id="PTHR43105">
    <property type="entry name" value="RESPIRATORY NITRATE REDUCTASE"/>
    <property type="match status" value="1"/>
</dbReference>
<dbReference type="Proteomes" id="UP000002038">
    <property type="component" value="Unassembled WGS sequence"/>
</dbReference>
<evidence type="ECO:0000313" key="7">
    <source>
        <dbReference type="EMBL" id="OAT08461.1"/>
    </source>
</evidence>
<dbReference type="STRING" id="559298.A0A179UN63"/>
<dbReference type="Pfam" id="PF01568">
    <property type="entry name" value="Molydop_binding"/>
    <property type="match status" value="1"/>
</dbReference>
<dbReference type="Pfam" id="PF00384">
    <property type="entry name" value="Molybdopterin"/>
    <property type="match status" value="1"/>
</dbReference>
<evidence type="ECO:0000259" key="6">
    <source>
        <dbReference type="Pfam" id="PF01568"/>
    </source>
</evidence>
<dbReference type="OrthoDB" id="4187999at2759"/>
<keyword evidence="2" id="KW-0408">Iron</keyword>
<dbReference type="EMBL" id="GG657454">
    <property type="protein sequence ID" value="OAT08461.1"/>
    <property type="molecule type" value="Genomic_DNA"/>
</dbReference>
<dbReference type="Gene3D" id="3.40.50.740">
    <property type="match status" value="3"/>
</dbReference>
<gene>
    <name evidence="7" type="ORF">BDBG_17050</name>
</gene>
<protein>
    <recommendedName>
        <fullName evidence="9">Nitrate reductase-like protein</fullName>
    </recommendedName>
</protein>
<proteinExistence type="predicted"/>
<evidence type="ECO:0000256" key="1">
    <source>
        <dbReference type="ARBA" id="ARBA00022723"/>
    </source>
</evidence>
<accession>A0A179UN63</accession>
<keyword evidence="1" id="KW-0479">Metal-binding</keyword>
<name>A0A179UN63_BLAGS</name>
<dbReference type="SUPFAM" id="SSF53706">
    <property type="entry name" value="Formate dehydrogenase/DMSO reductase, domains 1-3"/>
    <property type="match status" value="1"/>
</dbReference>
<dbReference type="GO" id="GO:0043546">
    <property type="term" value="F:molybdopterin cofactor binding"/>
    <property type="evidence" value="ECO:0007669"/>
    <property type="project" value="InterPro"/>
</dbReference>
<dbReference type="AlphaFoldDB" id="A0A179UN63"/>
<dbReference type="Gene3D" id="2.40.40.20">
    <property type="match status" value="1"/>
</dbReference>
<dbReference type="InterPro" id="IPR009010">
    <property type="entry name" value="Asp_de-COase-like_dom_sf"/>
</dbReference>
<dbReference type="KEGG" id="bgh:BDBG_17050"/>
<evidence type="ECO:0000256" key="2">
    <source>
        <dbReference type="ARBA" id="ARBA00023004"/>
    </source>
</evidence>
<organism evidence="7 8">
    <name type="scientific">Blastomyces gilchristii (strain SLH14081)</name>
    <name type="common">Blastomyces dermatitidis</name>
    <dbReference type="NCBI Taxonomy" id="559298"/>
    <lineage>
        <taxon>Eukaryota</taxon>
        <taxon>Fungi</taxon>
        <taxon>Dikarya</taxon>
        <taxon>Ascomycota</taxon>
        <taxon>Pezizomycotina</taxon>
        <taxon>Eurotiomycetes</taxon>
        <taxon>Eurotiomycetidae</taxon>
        <taxon>Onygenales</taxon>
        <taxon>Ajellomycetaceae</taxon>
        <taxon>Blastomyces</taxon>
    </lineage>
</organism>
<evidence type="ECO:0008006" key="9">
    <source>
        <dbReference type="Google" id="ProtNLM"/>
    </source>
</evidence>
<feature type="domain" description="Molybdopterin oxidoreductase" evidence="5">
    <location>
        <begin position="15"/>
        <end position="96"/>
    </location>
</feature>
<dbReference type="InterPro" id="IPR050123">
    <property type="entry name" value="Prok_molybdopt-oxidoreductase"/>
</dbReference>
<sequence length="584" mass="65567">MEKWSGWVSINHPDRLKYPLIRRDGKLQRASWDEAMLLIFEKTKEVQARLTNHGIGFYASGQLFLGEYYVFAMVGKAGLNTLHIDGNTRLCTATAAACMRESFGCDGHRLDGPSPPALIVADPRKSETATRATEQPRTGQIFLCSMACSIYSLKMTGSIGTAKIIGTTPSLLSTALQGVYGSNQATGSPCQINKINLLLGKIDLFVMTQDIFLTETAAFSDVVLPAAQWGGKRMDFRNEDGEPFIPYTHFEEVFEAWKRMSFGRPLDCSALSYDKLTGGSGIQWPCTAEYPHGKERLLEDVKFFTDAQYCESFGHDLETGAPYTEQQYMGMNPGGRAILKAAHYKPPIEVTGRSKRLQDARPRASHSYFSGGRESFTSSGRGDVVGRSRRGSVELAVAIRDIAKGHVFIPFHFDYFDGKDDRARAANELTIEQWDIISKQQMFKSGAVCIEKCVQKEGTRKRTKHAKEEQTRAVENIEKNQGSAQHATELPSQQRLRFPERWMGVTHEALEMLIEMYRDLIPRLVHDLEVQSGLGVMCQIVNRSPPNLPAPDRQISREPRIWALRRTAASRRHLLPQDLYERSI</sequence>
<evidence type="ECO:0000313" key="8">
    <source>
        <dbReference type="Proteomes" id="UP000002038"/>
    </source>
</evidence>
<evidence type="ECO:0000259" key="5">
    <source>
        <dbReference type="Pfam" id="PF00384"/>
    </source>
</evidence>
<reference evidence="8" key="1">
    <citation type="journal article" date="2015" name="PLoS Genet.">
        <title>The dynamic genome and transcriptome of the human fungal pathogen Blastomyces and close relative Emmonsia.</title>
        <authorList>
            <person name="Munoz J.F."/>
            <person name="Gauthier G.M."/>
            <person name="Desjardins C.A."/>
            <person name="Gallo J.E."/>
            <person name="Holder J."/>
            <person name="Sullivan T.D."/>
            <person name="Marty A.J."/>
            <person name="Carmen J.C."/>
            <person name="Chen Z."/>
            <person name="Ding L."/>
            <person name="Gujja S."/>
            <person name="Magrini V."/>
            <person name="Misas E."/>
            <person name="Mitreva M."/>
            <person name="Priest M."/>
            <person name="Saif S."/>
            <person name="Whiston E.A."/>
            <person name="Young S."/>
            <person name="Zeng Q."/>
            <person name="Goldman W.E."/>
            <person name="Mardis E.R."/>
            <person name="Taylor J.W."/>
            <person name="McEwen J.G."/>
            <person name="Clay O.K."/>
            <person name="Klein B.S."/>
            <person name="Cuomo C.A."/>
        </authorList>
    </citation>
    <scope>NUCLEOTIDE SEQUENCE [LARGE SCALE GENOMIC DNA]</scope>
    <source>
        <strain evidence="8">SLH14081</strain>
    </source>
</reference>
<dbReference type="GO" id="GO:0046872">
    <property type="term" value="F:metal ion binding"/>
    <property type="evidence" value="ECO:0007669"/>
    <property type="project" value="UniProtKB-KW"/>
</dbReference>
<dbReference type="GO" id="GO:0051536">
    <property type="term" value="F:iron-sulfur cluster binding"/>
    <property type="evidence" value="ECO:0007669"/>
    <property type="project" value="UniProtKB-KW"/>
</dbReference>
<evidence type="ECO:0000256" key="4">
    <source>
        <dbReference type="SAM" id="MobiDB-lite"/>
    </source>
</evidence>
<feature type="domain" description="Molybdopterin dinucleotide-binding" evidence="6">
    <location>
        <begin position="387"/>
        <end position="445"/>
    </location>
</feature>
<dbReference type="GO" id="GO:0016491">
    <property type="term" value="F:oxidoreductase activity"/>
    <property type="evidence" value="ECO:0007669"/>
    <property type="project" value="InterPro"/>
</dbReference>
<dbReference type="Gene3D" id="3.40.228.10">
    <property type="entry name" value="Dimethylsulfoxide Reductase, domain 2"/>
    <property type="match status" value="1"/>
</dbReference>
<dbReference type="SUPFAM" id="SSF50692">
    <property type="entry name" value="ADC-like"/>
    <property type="match status" value="1"/>
</dbReference>
<dbReference type="InterPro" id="IPR006656">
    <property type="entry name" value="Mopterin_OxRdtase"/>
</dbReference>
<dbReference type="GeneID" id="8505089"/>
<dbReference type="RefSeq" id="XP_031578299.1">
    <property type="nucleotide sequence ID" value="XM_031724857.1"/>
</dbReference>
<dbReference type="PANTHER" id="PTHR43105:SF10">
    <property type="entry name" value="NADH-QUINONE OXIDOREDUCTASE SUBUNIT G"/>
    <property type="match status" value="1"/>
</dbReference>
<keyword evidence="3" id="KW-0411">Iron-sulfur</keyword>
<keyword evidence="8" id="KW-1185">Reference proteome</keyword>
<dbReference type="VEuPathDB" id="FungiDB:BDBG_17050"/>